<dbReference type="GO" id="GO:0005886">
    <property type="term" value="C:plasma membrane"/>
    <property type="evidence" value="ECO:0007669"/>
    <property type="project" value="UniProtKB-SubCell"/>
</dbReference>
<dbReference type="PANTHER" id="PTHR33452">
    <property type="entry name" value="OXIDOREDUCTASE CATD-RELATED"/>
    <property type="match status" value="1"/>
</dbReference>
<keyword evidence="4 7" id="KW-0812">Transmembrane</keyword>
<dbReference type="PANTHER" id="PTHR33452:SF1">
    <property type="entry name" value="INNER MEMBRANE PROTEIN YPHA-RELATED"/>
    <property type="match status" value="1"/>
</dbReference>
<evidence type="ECO:0000256" key="1">
    <source>
        <dbReference type="ARBA" id="ARBA00004651"/>
    </source>
</evidence>
<feature type="transmembrane region" description="Helical" evidence="7">
    <location>
        <begin position="38"/>
        <end position="55"/>
    </location>
</feature>
<dbReference type="InterPro" id="IPR032808">
    <property type="entry name" value="DoxX"/>
</dbReference>
<evidence type="ECO:0000256" key="4">
    <source>
        <dbReference type="ARBA" id="ARBA00022692"/>
    </source>
</evidence>
<proteinExistence type="inferred from homology"/>
<evidence type="ECO:0008006" key="10">
    <source>
        <dbReference type="Google" id="ProtNLM"/>
    </source>
</evidence>
<reference evidence="8 9" key="1">
    <citation type="journal article" date="2016" name="Nat. Commun.">
        <title>Thousands of microbial genomes shed light on interconnected biogeochemical processes in an aquifer system.</title>
        <authorList>
            <person name="Anantharaman K."/>
            <person name="Brown C.T."/>
            <person name="Hug L.A."/>
            <person name="Sharon I."/>
            <person name="Castelle C.J."/>
            <person name="Probst A.J."/>
            <person name="Thomas B.C."/>
            <person name="Singh A."/>
            <person name="Wilkins M.J."/>
            <person name="Karaoz U."/>
            <person name="Brodie E.L."/>
            <person name="Williams K.H."/>
            <person name="Hubbard S.S."/>
            <person name="Banfield J.F."/>
        </authorList>
    </citation>
    <scope>NUCLEOTIDE SEQUENCE [LARGE SCALE GENOMIC DNA]</scope>
</reference>
<keyword evidence="6 7" id="KW-0472">Membrane</keyword>
<evidence type="ECO:0000256" key="5">
    <source>
        <dbReference type="ARBA" id="ARBA00022989"/>
    </source>
</evidence>
<feature type="transmembrane region" description="Helical" evidence="7">
    <location>
        <begin position="107"/>
        <end position="125"/>
    </location>
</feature>
<accession>A0A1G2T2E0</accession>
<dbReference type="Proteomes" id="UP000178538">
    <property type="component" value="Unassembled WGS sequence"/>
</dbReference>
<dbReference type="EMBL" id="MHVG01000004">
    <property type="protein sequence ID" value="OHA91460.1"/>
    <property type="molecule type" value="Genomic_DNA"/>
</dbReference>
<dbReference type="AlphaFoldDB" id="A0A1G2T2E0"/>
<keyword evidence="3" id="KW-1003">Cell membrane</keyword>
<organism evidence="8 9">
    <name type="scientific">Candidatus Zambryskibacteria bacterium RIFCSPHIGHO2_01_FULL_44_22b</name>
    <dbReference type="NCBI Taxonomy" id="1802737"/>
    <lineage>
        <taxon>Bacteria</taxon>
        <taxon>Candidatus Zambryskiibacteriota</taxon>
    </lineage>
</organism>
<protein>
    <recommendedName>
        <fullName evidence="10">DoxX family protein</fullName>
    </recommendedName>
</protein>
<evidence type="ECO:0000256" key="3">
    <source>
        <dbReference type="ARBA" id="ARBA00022475"/>
    </source>
</evidence>
<feature type="transmembrane region" description="Helical" evidence="7">
    <location>
        <begin position="61"/>
        <end position="86"/>
    </location>
</feature>
<sequence length="126" mass="13648">MLTLSLQYGDIGLFILRIAIAVIFLYHGIPKLRKFKEMASAIGIPAAAVLLIGLLETLGSVGMILGIDMQLSALVLAIIMLGAIWMKKMKWGVPFFAHDKTGWEFDFILLFATIAILLTGGGNIGL</sequence>
<evidence type="ECO:0000313" key="8">
    <source>
        <dbReference type="EMBL" id="OHA91460.1"/>
    </source>
</evidence>
<evidence type="ECO:0000313" key="9">
    <source>
        <dbReference type="Proteomes" id="UP000178538"/>
    </source>
</evidence>
<name>A0A1G2T2E0_9BACT</name>
<comment type="similarity">
    <text evidence="2">Belongs to the DoxX family.</text>
</comment>
<evidence type="ECO:0000256" key="2">
    <source>
        <dbReference type="ARBA" id="ARBA00006679"/>
    </source>
</evidence>
<keyword evidence="5 7" id="KW-1133">Transmembrane helix</keyword>
<dbReference type="InterPro" id="IPR051907">
    <property type="entry name" value="DoxX-like_oxidoreductase"/>
</dbReference>
<dbReference type="Pfam" id="PF07681">
    <property type="entry name" value="DoxX"/>
    <property type="match status" value="1"/>
</dbReference>
<comment type="caution">
    <text evidence="8">The sequence shown here is derived from an EMBL/GenBank/DDBJ whole genome shotgun (WGS) entry which is preliminary data.</text>
</comment>
<comment type="subcellular location">
    <subcellularLocation>
        <location evidence="1">Cell membrane</location>
        <topology evidence="1">Multi-pass membrane protein</topology>
    </subcellularLocation>
</comment>
<feature type="transmembrane region" description="Helical" evidence="7">
    <location>
        <begin position="6"/>
        <end position="26"/>
    </location>
</feature>
<evidence type="ECO:0000256" key="6">
    <source>
        <dbReference type="ARBA" id="ARBA00023136"/>
    </source>
</evidence>
<dbReference type="STRING" id="1802737.A2832_00360"/>
<gene>
    <name evidence="8" type="ORF">A2832_00360</name>
</gene>
<evidence type="ECO:0000256" key="7">
    <source>
        <dbReference type="SAM" id="Phobius"/>
    </source>
</evidence>